<name>A0A167FSB9_9ASCO</name>
<dbReference type="RefSeq" id="XP_018738118.1">
    <property type="nucleotide sequence ID" value="XM_018880284.1"/>
</dbReference>
<keyword evidence="2" id="KW-0539">Nucleus</keyword>
<dbReference type="OrthoDB" id="5229455at2759"/>
<dbReference type="PANTHER" id="PTHR37534:SF43">
    <property type="entry name" value="FINGER DOMAIN PROTEIN, PUTATIVE (AFU_ORTHOLOGUE AFUA_1G01850)-RELATED"/>
    <property type="match status" value="1"/>
</dbReference>
<accession>A0A167FSB9</accession>
<dbReference type="InterPro" id="IPR021858">
    <property type="entry name" value="Fun_TF"/>
</dbReference>
<evidence type="ECO:0000313" key="4">
    <source>
        <dbReference type="EMBL" id="ANB15641.1"/>
    </source>
</evidence>
<sequence length="868" mass="95823">MPVIDISSNAGSAEKRTRLSHVGELEFQSQPSERSKLVGPENSFEIEDERLVSSVITNSVFPANVNQVLNGQVDAPNQINGGPSQRVNDNIRNIDLIFKPTPQQKPVSSGSFILEYNVSSQRKSKKDRLRPTNDDNMEGRDSSLVSSSYTNISLETTPTVATVEPKANKNLRFMPSLPFLDYGSTQSPTENSGLNSGLPSQNFSHTNSRVYANTITHMDTGIPNGHFIIQSRPSGRADSELGTPADQPTPKLGRGIDDEDIALSPPRFIPELSALDSLNRLLEEDTFLQDQQFIDDFIISEHAFSNPNPSNTNHQSYRNALLQVPARNIHNGSSYVSRALTAHTNRRLVESLLNGRKSNAGSTLTDDSVTTPSDTGTEESDGTSDIVTIPRGLTPLPDILIQVPVYRDLFYHFVDVTADALVPVPQLYNNNPFKIVLPRLALNTPHILSLIIAYAATHRAKILHQPEPVEMIGKLLERTFDGLTHSLENEREALSDTTLATAIMLSSYSIISSAAEESWKTHLHGAREIVVARGIASSLSGGILTGSQENIGSYTPAAIPNSNNKSYGPQPLRVIHEDVSNNEVISFLIRVFAYIDVIGALSSSSASSVLTNNEQVSQLWSIPNWNLSQQRHYSQDLYGKPISTSTPLGTLMNGDPDIDFLLGIDLNLIPVLSKVSSLAKRRRILEQNPHEFTLDAYNAENSDLLSEGLELSKILISCCSSGELRRKERIKQGSNLINQHEHTLLLQLATMNLTFGYSGLIHLYRRVLKLTTDSAPVQELVTMITDLLDQNIPIGSSIEACMSFPIFTTACEVTDPEVRDRYRERMNSMQRFGFGQVSRAQQLMEECWARNEPWTGIMDDLGWGLVLA</sequence>
<feature type="region of interest" description="Disordered" evidence="3">
    <location>
        <begin position="234"/>
        <end position="256"/>
    </location>
</feature>
<evidence type="ECO:0000256" key="3">
    <source>
        <dbReference type="SAM" id="MobiDB-lite"/>
    </source>
</evidence>
<dbReference type="GO" id="GO:0045944">
    <property type="term" value="P:positive regulation of transcription by RNA polymerase II"/>
    <property type="evidence" value="ECO:0007669"/>
    <property type="project" value="TreeGrafter"/>
</dbReference>
<reference evidence="4 5" key="1">
    <citation type="submission" date="2016-02" db="EMBL/GenBank/DDBJ databases">
        <title>Complete genome sequence and transcriptome regulation of the pentose utilising yeast Sugiyamaella lignohabitans.</title>
        <authorList>
            <person name="Bellasio M."/>
            <person name="Peymann A."/>
            <person name="Valli M."/>
            <person name="Sipitzky M."/>
            <person name="Graf A."/>
            <person name="Sauer M."/>
            <person name="Marx H."/>
            <person name="Mattanovich D."/>
        </authorList>
    </citation>
    <scope>NUCLEOTIDE SEQUENCE [LARGE SCALE GENOMIC DNA]</scope>
    <source>
        <strain evidence="4 5">CBS 10342</strain>
    </source>
</reference>
<feature type="region of interest" description="Disordered" evidence="3">
    <location>
        <begin position="182"/>
        <end position="202"/>
    </location>
</feature>
<feature type="region of interest" description="Disordered" evidence="3">
    <location>
        <begin position="120"/>
        <end position="147"/>
    </location>
</feature>
<dbReference type="Pfam" id="PF11951">
    <property type="entry name" value="Fungal_trans_2"/>
    <property type="match status" value="1"/>
</dbReference>
<proteinExistence type="predicted"/>
<gene>
    <name evidence="4" type="ORF">AWJ20_3278</name>
</gene>
<dbReference type="GO" id="GO:0005634">
    <property type="term" value="C:nucleus"/>
    <property type="evidence" value="ECO:0007669"/>
    <property type="project" value="UniProtKB-SubCell"/>
</dbReference>
<evidence type="ECO:0000256" key="2">
    <source>
        <dbReference type="ARBA" id="ARBA00023242"/>
    </source>
</evidence>
<evidence type="ECO:0000256" key="1">
    <source>
        <dbReference type="ARBA" id="ARBA00004123"/>
    </source>
</evidence>
<organism evidence="4 5">
    <name type="scientific">Sugiyamaella lignohabitans</name>
    <dbReference type="NCBI Taxonomy" id="796027"/>
    <lineage>
        <taxon>Eukaryota</taxon>
        <taxon>Fungi</taxon>
        <taxon>Dikarya</taxon>
        <taxon>Ascomycota</taxon>
        <taxon>Saccharomycotina</taxon>
        <taxon>Dipodascomycetes</taxon>
        <taxon>Dipodascales</taxon>
        <taxon>Trichomonascaceae</taxon>
        <taxon>Sugiyamaella</taxon>
    </lineage>
</organism>
<dbReference type="EMBL" id="CP014503">
    <property type="protein sequence ID" value="ANB15641.1"/>
    <property type="molecule type" value="Genomic_DNA"/>
</dbReference>
<keyword evidence="5" id="KW-1185">Reference proteome</keyword>
<feature type="compositionally biased region" description="Polar residues" evidence="3">
    <location>
        <begin position="358"/>
        <end position="375"/>
    </location>
</feature>
<feature type="compositionally biased region" description="Polar residues" evidence="3">
    <location>
        <begin position="183"/>
        <end position="202"/>
    </location>
</feature>
<dbReference type="AlphaFoldDB" id="A0A167FSB9"/>
<feature type="compositionally biased region" description="Basic and acidic residues" evidence="3">
    <location>
        <begin position="129"/>
        <end position="141"/>
    </location>
</feature>
<dbReference type="PANTHER" id="PTHR37534">
    <property type="entry name" value="TRANSCRIPTIONAL ACTIVATOR PROTEIN UGA3"/>
    <property type="match status" value="1"/>
</dbReference>
<feature type="region of interest" description="Disordered" evidence="3">
    <location>
        <begin position="358"/>
        <end position="388"/>
    </location>
</feature>
<dbReference type="GO" id="GO:0000976">
    <property type="term" value="F:transcription cis-regulatory region binding"/>
    <property type="evidence" value="ECO:0007669"/>
    <property type="project" value="TreeGrafter"/>
</dbReference>
<evidence type="ECO:0000313" key="5">
    <source>
        <dbReference type="Proteomes" id="UP000189580"/>
    </source>
</evidence>
<dbReference type="GeneID" id="30035282"/>
<dbReference type="GO" id="GO:0003700">
    <property type="term" value="F:DNA-binding transcription factor activity"/>
    <property type="evidence" value="ECO:0007669"/>
    <property type="project" value="TreeGrafter"/>
</dbReference>
<comment type="subcellular location">
    <subcellularLocation>
        <location evidence="1">Nucleus</location>
    </subcellularLocation>
</comment>
<dbReference type="Proteomes" id="UP000189580">
    <property type="component" value="Chromosome b"/>
</dbReference>
<dbReference type="KEGG" id="slb:AWJ20_3278"/>
<protein>
    <submittedName>
        <fullName evidence="4">Putative RNA-binding protein C3H8.09c</fullName>
    </submittedName>
</protein>